<evidence type="ECO:0000313" key="8">
    <source>
        <dbReference type="EMBL" id="ADB53335.1"/>
    </source>
</evidence>
<feature type="transmembrane region" description="Helical" evidence="7">
    <location>
        <begin position="436"/>
        <end position="453"/>
    </location>
</feature>
<dbReference type="HOGENOM" id="CLU_007946_15_12_11"/>
<feature type="transmembrane region" description="Helical" evidence="7">
    <location>
        <begin position="309"/>
        <end position="334"/>
    </location>
</feature>
<dbReference type="eggNOG" id="COG0531">
    <property type="taxonomic scope" value="Bacteria"/>
</dbReference>
<feature type="transmembrane region" description="Helical" evidence="7">
    <location>
        <begin position="260"/>
        <end position="282"/>
    </location>
</feature>
<protein>
    <submittedName>
        <fullName evidence="8">Amino acid permease-associated region</fullName>
    </submittedName>
</protein>
<evidence type="ECO:0000256" key="5">
    <source>
        <dbReference type="ARBA" id="ARBA00023136"/>
    </source>
</evidence>
<feature type="transmembrane region" description="Helical" evidence="7">
    <location>
        <begin position="413"/>
        <end position="430"/>
    </location>
</feature>
<feature type="compositionally biased region" description="Basic residues" evidence="6">
    <location>
        <begin position="1"/>
        <end position="15"/>
    </location>
</feature>
<dbReference type="KEGG" id="cwo:Cwoe_4923"/>
<keyword evidence="3 7" id="KW-0812">Transmembrane</keyword>
<gene>
    <name evidence="8" type="ordered locus">Cwoe_4923</name>
</gene>
<sequence length="475" mass="49582">MGATKRRFGGGRRPLHAGGTAGVEAEARERAEAPGGLKKAIGRNMLLFFVVGDVLGAGIYALVGEVGGRVGGAIWTSFAVALALAFLTAFAYAELVTKYPRAAGAALYVNKAFRMPFLTFLVAFAVMCSGITSAATLSTAFGGDYLKQFLDVPTVMAGLVFIIVVALINFRGISESVKLNIGLTCIELGGLLLITVIAAAAVLNGDGDAGRALDFKEGETVPIAILAGAALAFYALIGFEDSVNVAEETEQPQRDYPRALFGGLLAAGVVYLTVTVLASMAVPTDRLASSTGPLLEVAQVGPLSIDPKVFAAIALFAVANGALINMIMASRLVYGMSREGIVPRFFGGVHKGRQTPLPAIVFTTALCMLLIAIGTLEKLADTTVTLLLCVFILVNVSVLVLRRDPVDHDHFHAPSAIPVIGAVVCATLLTQQPSSSFPLAGGLMALGVVLYFVSRRATGPTDMDTGRLEAVEHPR</sequence>
<evidence type="ECO:0000256" key="2">
    <source>
        <dbReference type="ARBA" id="ARBA00022475"/>
    </source>
</evidence>
<evidence type="ECO:0000313" key="9">
    <source>
        <dbReference type="Proteomes" id="UP000008229"/>
    </source>
</evidence>
<evidence type="ECO:0000256" key="1">
    <source>
        <dbReference type="ARBA" id="ARBA00004651"/>
    </source>
</evidence>
<dbReference type="Pfam" id="PF13520">
    <property type="entry name" value="AA_permease_2"/>
    <property type="match status" value="1"/>
</dbReference>
<keyword evidence="5 7" id="KW-0472">Membrane</keyword>
<dbReference type="InterPro" id="IPR002293">
    <property type="entry name" value="AA/rel_permease1"/>
</dbReference>
<keyword evidence="4 7" id="KW-1133">Transmembrane helix</keyword>
<feature type="transmembrane region" description="Helical" evidence="7">
    <location>
        <begin position="45"/>
        <end position="63"/>
    </location>
</feature>
<dbReference type="EMBL" id="CP001854">
    <property type="protein sequence ID" value="ADB53335.1"/>
    <property type="molecule type" value="Genomic_DNA"/>
</dbReference>
<feature type="transmembrane region" description="Helical" evidence="7">
    <location>
        <begin position="149"/>
        <end position="169"/>
    </location>
</feature>
<feature type="transmembrane region" description="Helical" evidence="7">
    <location>
        <begin position="75"/>
        <end position="96"/>
    </location>
</feature>
<evidence type="ECO:0000256" key="7">
    <source>
        <dbReference type="SAM" id="Phobius"/>
    </source>
</evidence>
<dbReference type="OrthoDB" id="4568421at2"/>
<dbReference type="STRING" id="469383.Cwoe_4923"/>
<accession>D3FC40</accession>
<reference evidence="9" key="2">
    <citation type="submission" date="2010-01" db="EMBL/GenBank/DDBJ databases">
        <title>The complete genome of Conexibacter woesei DSM 14684.</title>
        <authorList>
            <consortium name="US DOE Joint Genome Institute (JGI-PGF)"/>
            <person name="Lucas S."/>
            <person name="Copeland A."/>
            <person name="Lapidus A."/>
            <person name="Glavina del Rio T."/>
            <person name="Dalin E."/>
            <person name="Tice H."/>
            <person name="Bruce D."/>
            <person name="Goodwin L."/>
            <person name="Pitluck S."/>
            <person name="Kyrpides N."/>
            <person name="Mavromatis K."/>
            <person name="Ivanova N."/>
            <person name="Mikhailova N."/>
            <person name="Chertkov O."/>
            <person name="Brettin T."/>
            <person name="Detter J.C."/>
            <person name="Han C."/>
            <person name="Larimer F."/>
            <person name="Land M."/>
            <person name="Hauser L."/>
            <person name="Markowitz V."/>
            <person name="Cheng J.-F."/>
            <person name="Hugenholtz P."/>
            <person name="Woyke T."/>
            <person name="Wu D."/>
            <person name="Pukall R."/>
            <person name="Steenblock K."/>
            <person name="Schneider S."/>
            <person name="Klenk H.-P."/>
            <person name="Eisen J.A."/>
        </authorList>
    </citation>
    <scope>NUCLEOTIDE SEQUENCE [LARGE SCALE GENOMIC DNA]</scope>
    <source>
        <strain evidence="9">DSM 14684 / CIP 108061 / JCM 11494 / NBRC 100937 / ID131577</strain>
    </source>
</reference>
<feature type="transmembrane region" description="Helical" evidence="7">
    <location>
        <begin position="382"/>
        <end position="401"/>
    </location>
</feature>
<dbReference type="GO" id="GO:0005886">
    <property type="term" value="C:plasma membrane"/>
    <property type="evidence" value="ECO:0007669"/>
    <property type="project" value="UniProtKB-SubCell"/>
</dbReference>
<dbReference type="PIRSF" id="PIRSF006060">
    <property type="entry name" value="AA_transporter"/>
    <property type="match status" value="1"/>
</dbReference>
<evidence type="ECO:0000256" key="6">
    <source>
        <dbReference type="SAM" id="MobiDB-lite"/>
    </source>
</evidence>
<comment type="subcellular location">
    <subcellularLocation>
        <location evidence="1">Cell membrane</location>
        <topology evidence="1">Multi-pass membrane protein</topology>
    </subcellularLocation>
</comment>
<dbReference type="InterPro" id="IPR050367">
    <property type="entry name" value="APC_superfamily"/>
</dbReference>
<name>D3FC40_CONWI</name>
<feature type="region of interest" description="Disordered" evidence="6">
    <location>
        <begin position="1"/>
        <end position="26"/>
    </location>
</feature>
<feature type="transmembrane region" description="Helical" evidence="7">
    <location>
        <begin position="117"/>
        <end position="137"/>
    </location>
</feature>
<proteinExistence type="predicted"/>
<feature type="transmembrane region" description="Helical" evidence="7">
    <location>
        <begin position="221"/>
        <end position="239"/>
    </location>
</feature>
<evidence type="ECO:0000256" key="4">
    <source>
        <dbReference type="ARBA" id="ARBA00022989"/>
    </source>
</evidence>
<feature type="transmembrane region" description="Helical" evidence="7">
    <location>
        <begin position="181"/>
        <end position="201"/>
    </location>
</feature>
<dbReference type="GO" id="GO:0022857">
    <property type="term" value="F:transmembrane transporter activity"/>
    <property type="evidence" value="ECO:0007669"/>
    <property type="project" value="InterPro"/>
</dbReference>
<dbReference type="PANTHER" id="PTHR42770:SF7">
    <property type="entry name" value="MEMBRANE PROTEIN"/>
    <property type="match status" value="1"/>
</dbReference>
<dbReference type="PANTHER" id="PTHR42770">
    <property type="entry name" value="AMINO ACID TRANSPORTER-RELATED"/>
    <property type="match status" value="1"/>
</dbReference>
<keyword evidence="9" id="KW-1185">Reference proteome</keyword>
<organism evidence="8 9">
    <name type="scientific">Conexibacter woesei (strain DSM 14684 / CCUG 47730 / CIP 108061 / JCM 11494 / NBRC 100937 / ID131577)</name>
    <dbReference type="NCBI Taxonomy" id="469383"/>
    <lineage>
        <taxon>Bacteria</taxon>
        <taxon>Bacillati</taxon>
        <taxon>Actinomycetota</taxon>
        <taxon>Thermoleophilia</taxon>
        <taxon>Solirubrobacterales</taxon>
        <taxon>Conexibacteraceae</taxon>
        <taxon>Conexibacter</taxon>
    </lineage>
</organism>
<dbReference type="AlphaFoldDB" id="D3FC40"/>
<dbReference type="RefSeq" id="WP_012936386.1">
    <property type="nucleotide sequence ID" value="NC_013739.1"/>
</dbReference>
<keyword evidence="2" id="KW-1003">Cell membrane</keyword>
<evidence type="ECO:0000256" key="3">
    <source>
        <dbReference type="ARBA" id="ARBA00022692"/>
    </source>
</evidence>
<dbReference type="Gene3D" id="1.20.1740.10">
    <property type="entry name" value="Amino acid/polyamine transporter I"/>
    <property type="match status" value="1"/>
</dbReference>
<reference evidence="8 9" key="1">
    <citation type="journal article" date="2010" name="Stand. Genomic Sci.">
        <title>Complete genome sequence of Conexibacter woesei type strain (ID131577).</title>
        <authorList>
            <person name="Pukall R."/>
            <person name="Lapidus A."/>
            <person name="Glavina Del Rio T."/>
            <person name="Copeland A."/>
            <person name="Tice H."/>
            <person name="Cheng J.-F."/>
            <person name="Lucas S."/>
            <person name="Chen F."/>
            <person name="Nolan M."/>
            <person name="Bruce D."/>
            <person name="Goodwin L."/>
            <person name="Pitluck S."/>
            <person name="Mavromatis K."/>
            <person name="Ivanova N."/>
            <person name="Ovchinnikova G."/>
            <person name="Pati A."/>
            <person name="Chen A."/>
            <person name="Palaniappan K."/>
            <person name="Land M."/>
            <person name="Hauser L."/>
            <person name="Chang Y.-J."/>
            <person name="Jeffries C.D."/>
            <person name="Chain P."/>
            <person name="Meincke L."/>
            <person name="Sims D."/>
            <person name="Brettin T."/>
            <person name="Detter J.C."/>
            <person name="Rohde M."/>
            <person name="Goeker M."/>
            <person name="Bristow J."/>
            <person name="Eisen J.A."/>
            <person name="Markowitz V."/>
            <person name="Kyrpides N.C."/>
            <person name="Klenk H.-P."/>
            <person name="Hugenholtz P."/>
        </authorList>
    </citation>
    <scope>NUCLEOTIDE SEQUENCE [LARGE SCALE GENOMIC DNA]</scope>
    <source>
        <strain evidence="9">DSM 14684 / CIP 108061 / JCM 11494 / NBRC 100937 / ID131577</strain>
    </source>
</reference>
<feature type="transmembrane region" description="Helical" evidence="7">
    <location>
        <begin position="355"/>
        <end position="376"/>
    </location>
</feature>
<dbReference type="Proteomes" id="UP000008229">
    <property type="component" value="Chromosome"/>
</dbReference>